<dbReference type="SUPFAM" id="SSF48371">
    <property type="entry name" value="ARM repeat"/>
    <property type="match status" value="1"/>
</dbReference>
<evidence type="ECO:0000256" key="4">
    <source>
        <dbReference type="ARBA" id="ARBA00022679"/>
    </source>
</evidence>
<dbReference type="Gene3D" id="3.30.1010.10">
    <property type="entry name" value="Phosphatidylinositol 3-kinase Catalytic Subunit, Chain A, domain 4"/>
    <property type="match status" value="1"/>
</dbReference>
<dbReference type="AlphaFoldDB" id="A0AAW2R7R7"/>
<dbReference type="EMBL" id="JACGWM010000004">
    <property type="protein sequence ID" value="KAL0376135.1"/>
    <property type="molecule type" value="Genomic_DNA"/>
</dbReference>
<comment type="similarity">
    <text evidence="2">Belongs to the PI3/PI4-kinase family. Type III PI4K subfamily.</text>
</comment>
<dbReference type="Pfam" id="PF19274">
    <property type="entry name" value="PI4K_N"/>
    <property type="match status" value="1"/>
</dbReference>
<dbReference type="SMART" id="SM00146">
    <property type="entry name" value="PI3Kc"/>
    <property type="match status" value="1"/>
</dbReference>
<dbReference type="InterPro" id="IPR042236">
    <property type="entry name" value="PI3K_accessory_sf"/>
</dbReference>
<dbReference type="InterPro" id="IPR000403">
    <property type="entry name" value="PI3/4_kinase_cat_dom"/>
</dbReference>
<keyword evidence="4" id="KW-0808">Transferase</keyword>
<dbReference type="GO" id="GO:0046854">
    <property type="term" value="P:phosphatidylinositol phosphate biosynthetic process"/>
    <property type="evidence" value="ECO:0007669"/>
    <property type="project" value="InterPro"/>
</dbReference>
<sequence>MYSQVVSSVKWLEDELELNALHNPGSRQGSEKAGASQRTALSAALGGKVEVSAMNTISGVKATYLLAVAFLEIIRFSSEGGILNGDPSSTASRSAFNCVFEYLRSPNLMPAVSQCLTAIVNRAFETAIEWLEDRASQTGAEAEVRESTLSTHACFLIKNLSQRDEHVRDISVNLLTQLRDRFPQILWNSSCLDSLLLSIHNDPPSAVVSDPAYVASVRSLYQKIAREWIIVSLSYAPCTSQGLFQVVRHNSVQQLLLLGRMLQETTKLPWNFSRHPAATGTFFTTMLFGLKFCSCQTQGNLQNFRSGLQLLEDRIYRDQSSRLKVSSDKWVEVARTAFSVDPRIALSMVSRFPASAPLKTQITQLVQTHILEIRSIPEALPYFVTPKAVDENSTLLQQLPHWVPCSITQALEFLTPAYKGHPRVMAYILRVLESYPPGRVTFFMPQLVQALRYDSENASFQELLPLVRERIIDGFNPTARDIFQREFDFFDKVTSISGVLYPLPKDERRAGIRRELEKIELDGDDLYLPTDPERLVRGIQVDSGIPLQSAAKVPIMITFNVVDRDGDHNDVKPQACIFKVGDDCRQDVLALQVISLLKDIFEAVGLNLYLYPYGVLPTGPERGIIEVVPNSRSRSQMGETTDGGLYEIFQQDFGPVGSPSFEAARENFLVSSAGYAVASLLLQPKDRHNGNLLFDSAGRLVHIDFGFILETSPGGNMRFESAHFKLSHEMTQLLDPSGVMKSETWFQFLSLCVKGYLAARRNMNGILSTVLMMLDSGLPCFSRGDPIGNLRKRFRPEMTEREAANYMIRICTDAYNKWTTAGYDLIQYLQQGIEK</sequence>
<comment type="subcellular location">
    <subcellularLocation>
        <location evidence="1">Membrane</location>
        <topology evidence="1">Peripheral membrane protein</topology>
        <orientation evidence="1">Cytoplasmic side</orientation>
    </subcellularLocation>
</comment>
<evidence type="ECO:0000313" key="9">
    <source>
        <dbReference type="EMBL" id="KAL0376135.1"/>
    </source>
</evidence>
<dbReference type="PANTHER" id="PTHR10048:SF15">
    <property type="entry name" value="PHOSPHATIDYLINOSITOL 4-KINASE ALPHA"/>
    <property type="match status" value="1"/>
</dbReference>
<dbReference type="Gene3D" id="1.25.40.70">
    <property type="entry name" value="Phosphatidylinositol 3-kinase, accessory domain (PIK)"/>
    <property type="match status" value="1"/>
</dbReference>
<evidence type="ECO:0000259" key="8">
    <source>
        <dbReference type="PROSITE" id="PS51545"/>
    </source>
</evidence>
<dbReference type="PROSITE" id="PS00915">
    <property type="entry name" value="PI3_4_KINASE_1"/>
    <property type="match status" value="1"/>
</dbReference>
<dbReference type="CDD" id="cd05167">
    <property type="entry name" value="PI4Kc_III_alpha"/>
    <property type="match status" value="1"/>
</dbReference>
<reference evidence="9" key="2">
    <citation type="journal article" date="2024" name="Plant">
        <title>Genomic evolution and insights into agronomic trait innovations of Sesamum species.</title>
        <authorList>
            <person name="Miao H."/>
            <person name="Wang L."/>
            <person name="Qu L."/>
            <person name="Liu H."/>
            <person name="Sun Y."/>
            <person name="Le M."/>
            <person name="Wang Q."/>
            <person name="Wei S."/>
            <person name="Zheng Y."/>
            <person name="Lin W."/>
            <person name="Duan Y."/>
            <person name="Cao H."/>
            <person name="Xiong S."/>
            <person name="Wang X."/>
            <person name="Wei L."/>
            <person name="Li C."/>
            <person name="Ma Q."/>
            <person name="Ju M."/>
            <person name="Zhao R."/>
            <person name="Li G."/>
            <person name="Mu C."/>
            <person name="Tian Q."/>
            <person name="Mei H."/>
            <person name="Zhang T."/>
            <person name="Gao T."/>
            <person name="Zhang H."/>
        </authorList>
    </citation>
    <scope>NUCLEOTIDE SEQUENCE</scope>
    <source>
        <strain evidence="9">KEN8</strain>
    </source>
</reference>
<comment type="caution">
    <text evidence="9">The sequence shown here is derived from an EMBL/GenBank/DDBJ whole genome shotgun (WGS) entry which is preliminary data.</text>
</comment>
<proteinExistence type="inferred from homology"/>
<dbReference type="InterPro" id="IPR011009">
    <property type="entry name" value="Kinase-like_dom_sf"/>
</dbReference>
<dbReference type="InterPro" id="IPR001263">
    <property type="entry name" value="PI3K_accessory_dom"/>
</dbReference>
<dbReference type="InterPro" id="IPR036940">
    <property type="entry name" value="PI3/4_kinase_cat_sf"/>
</dbReference>
<dbReference type="InterPro" id="IPR015433">
    <property type="entry name" value="PI3/4_kinase"/>
</dbReference>
<dbReference type="InterPro" id="IPR016024">
    <property type="entry name" value="ARM-type_fold"/>
</dbReference>
<evidence type="ECO:0000256" key="5">
    <source>
        <dbReference type="ARBA" id="ARBA00022777"/>
    </source>
</evidence>
<dbReference type="Gene3D" id="1.10.1070.11">
    <property type="entry name" value="Phosphatidylinositol 3-/4-kinase, catalytic domain"/>
    <property type="match status" value="1"/>
</dbReference>
<evidence type="ECO:0000256" key="6">
    <source>
        <dbReference type="ARBA" id="ARBA00023136"/>
    </source>
</evidence>
<keyword evidence="5" id="KW-0418">Kinase</keyword>
<dbReference type="GO" id="GO:0004430">
    <property type="term" value="F:1-phosphatidylinositol 4-kinase activity"/>
    <property type="evidence" value="ECO:0007669"/>
    <property type="project" value="UniProtKB-EC"/>
</dbReference>
<dbReference type="PANTHER" id="PTHR10048">
    <property type="entry name" value="PHOSPHATIDYLINOSITOL KINASE"/>
    <property type="match status" value="1"/>
</dbReference>
<dbReference type="Pfam" id="PF00613">
    <property type="entry name" value="PI3Ka"/>
    <property type="match status" value="1"/>
</dbReference>
<dbReference type="FunFam" id="3.30.1010.10:FF:000012">
    <property type="entry name" value="Phosphatidylinositol 4-kinase alpha 1"/>
    <property type="match status" value="1"/>
</dbReference>
<reference evidence="9" key="1">
    <citation type="submission" date="2020-06" db="EMBL/GenBank/DDBJ databases">
        <authorList>
            <person name="Li T."/>
            <person name="Hu X."/>
            <person name="Zhang T."/>
            <person name="Song X."/>
            <person name="Zhang H."/>
            <person name="Dai N."/>
            <person name="Sheng W."/>
            <person name="Hou X."/>
            <person name="Wei L."/>
        </authorList>
    </citation>
    <scope>NUCLEOTIDE SEQUENCE</scope>
    <source>
        <strain evidence="9">KEN8</strain>
        <tissue evidence="9">Leaf</tissue>
    </source>
</reference>
<protein>
    <recommendedName>
        <fullName evidence="3">1-phosphatidylinositol 4-kinase</fullName>
        <ecNumber evidence="3">2.7.1.67</ecNumber>
    </recommendedName>
</protein>
<dbReference type="GO" id="GO:0005886">
    <property type="term" value="C:plasma membrane"/>
    <property type="evidence" value="ECO:0007669"/>
    <property type="project" value="TreeGrafter"/>
</dbReference>
<dbReference type="PROSITE" id="PS50290">
    <property type="entry name" value="PI3_4_KINASE_3"/>
    <property type="match status" value="1"/>
</dbReference>
<dbReference type="GO" id="GO:0048015">
    <property type="term" value="P:phosphatidylinositol-mediated signaling"/>
    <property type="evidence" value="ECO:0007669"/>
    <property type="project" value="TreeGrafter"/>
</dbReference>
<dbReference type="Pfam" id="PF00454">
    <property type="entry name" value="PI3_PI4_kinase"/>
    <property type="match status" value="1"/>
</dbReference>
<organism evidence="9">
    <name type="scientific">Sesamum calycinum</name>
    <dbReference type="NCBI Taxonomy" id="2727403"/>
    <lineage>
        <taxon>Eukaryota</taxon>
        <taxon>Viridiplantae</taxon>
        <taxon>Streptophyta</taxon>
        <taxon>Embryophyta</taxon>
        <taxon>Tracheophyta</taxon>
        <taxon>Spermatophyta</taxon>
        <taxon>Magnoliopsida</taxon>
        <taxon>eudicotyledons</taxon>
        <taxon>Gunneridae</taxon>
        <taxon>Pentapetalae</taxon>
        <taxon>asterids</taxon>
        <taxon>lamiids</taxon>
        <taxon>Lamiales</taxon>
        <taxon>Pedaliaceae</taxon>
        <taxon>Sesamum</taxon>
    </lineage>
</organism>
<gene>
    <name evidence="9" type="ORF">Scaly_0731100</name>
</gene>
<dbReference type="SMART" id="SM00145">
    <property type="entry name" value="PI3Ka"/>
    <property type="match status" value="1"/>
</dbReference>
<keyword evidence="6" id="KW-0472">Membrane</keyword>
<dbReference type="PROSITE" id="PS51545">
    <property type="entry name" value="PIK_HELICAL"/>
    <property type="match status" value="1"/>
</dbReference>
<dbReference type="SUPFAM" id="SSF56112">
    <property type="entry name" value="Protein kinase-like (PK-like)"/>
    <property type="match status" value="1"/>
</dbReference>
<evidence type="ECO:0000256" key="2">
    <source>
        <dbReference type="ARBA" id="ARBA00006209"/>
    </source>
</evidence>
<dbReference type="InterPro" id="IPR045495">
    <property type="entry name" value="PI4K_N"/>
</dbReference>
<evidence type="ECO:0000256" key="3">
    <source>
        <dbReference type="ARBA" id="ARBA00012169"/>
    </source>
</evidence>
<dbReference type="InterPro" id="IPR018936">
    <property type="entry name" value="PI3/4_kinase_CS"/>
</dbReference>
<feature type="domain" description="PI3K/PI4K catalytic" evidence="7">
    <location>
        <begin position="541"/>
        <end position="819"/>
    </location>
</feature>
<accession>A0AAW2R7R7</accession>
<feature type="domain" description="PIK helical" evidence="8">
    <location>
        <begin position="332"/>
        <end position="519"/>
    </location>
</feature>
<dbReference type="GO" id="GO:0005737">
    <property type="term" value="C:cytoplasm"/>
    <property type="evidence" value="ECO:0007669"/>
    <property type="project" value="TreeGrafter"/>
</dbReference>
<evidence type="ECO:0000256" key="1">
    <source>
        <dbReference type="ARBA" id="ARBA00004287"/>
    </source>
</evidence>
<dbReference type="EC" id="2.7.1.67" evidence="3"/>
<evidence type="ECO:0000259" key="7">
    <source>
        <dbReference type="PROSITE" id="PS50290"/>
    </source>
</evidence>
<name>A0AAW2R7R7_9LAMI</name>
<dbReference type="FunFam" id="1.10.1070.11:FF:000012">
    <property type="entry name" value="Phosphatidylinositol 4-kinase alpha 1"/>
    <property type="match status" value="1"/>
</dbReference>